<evidence type="ECO:0000259" key="11">
    <source>
        <dbReference type="Pfam" id="PF00294"/>
    </source>
</evidence>
<comment type="caution">
    <text evidence="9">Lacks conserved residue(s) required for the propagation of feature annotation.</text>
</comment>
<feature type="binding site" evidence="9">
    <location>
        <begin position="55"/>
        <end position="59"/>
    </location>
    <ligand>
        <name>substrate</name>
    </ligand>
</feature>
<feature type="region of interest" description="Disordered" evidence="10">
    <location>
        <begin position="33"/>
        <end position="61"/>
    </location>
</feature>
<evidence type="ECO:0000256" key="2">
    <source>
        <dbReference type="ARBA" id="ARBA00022723"/>
    </source>
</evidence>
<dbReference type="InterPro" id="IPR002139">
    <property type="entry name" value="Ribo/fructo_kinase"/>
</dbReference>
<comment type="pathway">
    <text evidence="9">Carbohydrate metabolism; D-ribose degradation; D-ribose 5-phosphate from beta-D-ribopyranose: step 2/2.</text>
</comment>
<dbReference type="RefSeq" id="WP_207179448.1">
    <property type="nucleotide sequence ID" value="NZ_AP024145.1"/>
</dbReference>
<keyword evidence="8 9" id="KW-0119">Carbohydrate metabolism</keyword>
<dbReference type="Pfam" id="PF00294">
    <property type="entry name" value="PfkB"/>
    <property type="match status" value="1"/>
</dbReference>
<comment type="subcellular location">
    <subcellularLocation>
        <location evidence="9">Cytoplasm</location>
    </subcellularLocation>
</comment>
<dbReference type="InterPro" id="IPR011877">
    <property type="entry name" value="Ribokinase"/>
</dbReference>
<feature type="binding site" evidence="9">
    <location>
        <position position="266"/>
    </location>
    <ligand>
        <name>substrate</name>
    </ligand>
</feature>
<evidence type="ECO:0000256" key="1">
    <source>
        <dbReference type="ARBA" id="ARBA00022679"/>
    </source>
</evidence>
<feature type="binding site" evidence="9">
    <location>
        <begin position="233"/>
        <end position="238"/>
    </location>
    <ligand>
        <name>ATP</name>
        <dbReference type="ChEBI" id="CHEBI:30616"/>
    </ligand>
</feature>
<keyword evidence="4 9" id="KW-0418">Kinase</keyword>
<keyword evidence="5 9" id="KW-0067">ATP-binding</keyword>
<evidence type="ECO:0000313" key="12">
    <source>
        <dbReference type="EMBL" id="BCM86440.1"/>
    </source>
</evidence>
<feature type="binding site" evidence="9">
    <location>
        <begin position="27"/>
        <end position="29"/>
    </location>
    <ligand>
        <name>substrate</name>
    </ligand>
</feature>
<feature type="domain" description="Carbohydrate kinase PfkB" evidence="11">
    <location>
        <begin position="19"/>
        <end position="299"/>
    </location>
</feature>
<organism evidence="12 13">
    <name type="scientific">Methylobacterium indicum</name>
    <dbReference type="NCBI Taxonomy" id="1775910"/>
    <lineage>
        <taxon>Bacteria</taxon>
        <taxon>Pseudomonadati</taxon>
        <taxon>Pseudomonadota</taxon>
        <taxon>Alphaproteobacteria</taxon>
        <taxon>Hyphomicrobiales</taxon>
        <taxon>Methylobacteriaceae</taxon>
        <taxon>Methylobacterium</taxon>
    </lineage>
</organism>
<evidence type="ECO:0000256" key="6">
    <source>
        <dbReference type="ARBA" id="ARBA00022842"/>
    </source>
</evidence>
<keyword evidence="2 9" id="KW-0479">Metal-binding</keyword>
<sequence>MTANNKTASSTAGQGTQPEIVVVGSLHYDITVDAPDRPRKGETVTGRRWAPKFGGKGGNQAAAAQGQGVATAMVGAVGDDDFGRGLLAGLDRAGVDRAGVAILPGTGSGMSVAIFDDGGDYGAVIVSGANLAIEADQIPDARLGQARVLILQNEIPEAVNAAVARRARQLGLTTILNAAPARPFATDLPDHVDILVVNAIEAEMLGGGSVESLAQAATAAHALSARFGLVVVTAGGDGVAMAGAATAPVALPALPITVVSTHGAGDMFVGTFAAHLARGDAPETALRAANAAAARLVSTPEHERAAL</sequence>
<keyword evidence="6 9" id="KW-0460">Magnesium</keyword>
<dbReference type="GO" id="GO:0005524">
    <property type="term" value="F:ATP binding"/>
    <property type="evidence" value="ECO:0007669"/>
    <property type="project" value="UniProtKB-UniRule"/>
</dbReference>
<reference evidence="12" key="1">
    <citation type="submission" date="2020-11" db="EMBL/GenBank/DDBJ databases">
        <title>Complete genome sequence of a novel pathogenic Methylobacterium strain isolated from rice in Vietnam.</title>
        <authorList>
            <person name="Lai K."/>
            <person name="Okazaki S."/>
            <person name="Higashi K."/>
            <person name="Mori H."/>
            <person name="Toyoda A."/>
            <person name="Kurokawa K."/>
        </authorList>
    </citation>
    <scope>NUCLEOTIDE SEQUENCE</scope>
    <source>
        <strain evidence="12">VL1</strain>
    </source>
</reference>
<dbReference type="GO" id="GO:0019303">
    <property type="term" value="P:D-ribose catabolic process"/>
    <property type="evidence" value="ECO:0007669"/>
    <property type="project" value="UniProtKB-UniRule"/>
</dbReference>
<keyword evidence="7 9" id="KW-0630">Potassium</keyword>
<feature type="binding site" evidence="9">
    <location>
        <begin position="265"/>
        <end position="266"/>
    </location>
    <ligand>
        <name>ATP</name>
        <dbReference type="ChEBI" id="CHEBI:30616"/>
    </ligand>
</feature>
<evidence type="ECO:0000256" key="9">
    <source>
        <dbReference type="HAMAP-Rule" id="MF_01987"/>
    </source>
</evidence>
<dbReference type="SUPFAM" id="SSF53613">
    <property type="entry name" value="Ribokinase-like"/>
    <property type="match status" value="1"/>
</dbReference>
<proteinExistence type="inferred from homology"/>
<feature type="binding site" evidence="9">
    <location>
        <position position="296"/>
    </location>
    <ligand>
        <name>K(+)</name>
        <dbReference type="ChEBI" id="CHEBI:29103"/>
    </ligand>
</feature>
<dbReference type="UniPathway" id="UPA00916">
    <property type="reaction ID" value="UER00889"/>
</dbReference>
<dbReference type="GO" id="GO:0004747">
    <property type="term" value="F:ribokinase activity"/>
    <property type="evidence" value="ECO:0007669"/>
    <property type="project" value="UniProtKB-UniRule"/>
</dbReference>
<comment type="catalytic activity">
    <reaction evidence="9">
        <text>D-ribose + ATP = D-ribose 5-phosphate + ADP + H(+)</text>
        <dbReference type="Rhea" id="RHEA:13697"/>
        <dbReference type="ChEBI" id="CHEBI:15378"/>
        <dbReference type="ChEBI" id="CHEBI:30616"/>
        <dbReference type="ChEBI" id="CHEBI:47013"/>
        <dbReference type="ChEBI" id="CHEBI:78346"/>
        <dbReference type="ChEBI" id="CHEBI:456216"/>
        <dbReference type="EC" id="2.7.1.15"/>
    </reaction>
</comment>
<evidence type="ECO:0000256" key="8">
    <source>
        <dbReference type="ARBA" id="ARBA00023277"/>
    </source>
</evidence>
<evidence type="ECO:0000256" key="7">
    <source>
        <dbReference type="ARBA" id="ARBA00022958"/>
    </source>
</evidence>
<dbReference type="PANTHER" id="PTHR10584:SF166">
    <property type="entry name" value="RIBOKINASE"/>
    <property type="match status" value="1"/>
</dbReference>
<dbReference type="PANTHER" id="PTHR10584">
    <property type="entry name" value="SUGAR KINASE"/>
    <property type="match status" value="1"/>
</dbReference>
<evidence type="ECO:0000256" key="3">
    <source>
        <dbReference type="ARBA" id="ARBA00022741"/>
    </source>
</evidence>
<dbReference type="EMBL" id="AP024145">
    <property type="protein sequence ID" value="BCM86440.1"/>
    <property type="molecule type" value="Genomic_DNA"/>
</dbReference>
<dbReference type="KEGG" id="mind:mvi_49010"/>
<comment type="cofactor">
    <cofactor evidence="9">
        <name>Mg(2+)</name>
        <dbReference type="ChEBI" id="CHEBI:18420"/>
    </cofactor>
    <text evidence="9">Requires a divalent cation, most likely magnesium in vivo, as an electrophilic catalyst to aid phosphoryl group transfer. It is the chelate of the metal and the nucleotide that is the actual substrate.</text>
</comment>
<dbReference type="EC" id="2.7.1.15" evidence="9"/>
<keyword evidence="3 9" id="KW-0547">Nucleotide-binding</keyword>
<keyword evidence="1 9" id="KW-0808">Transferase</keyword>
<evidence type="ECO:0000256" key="4">
    <source>
        <dbReference type="ARBA" id="ARBA00022777"/>
    </source>
</evidence>
<evidence type="ECO:0000256" key="10">
    <source>
        <dbReference type="SAM" id="MobiDB-lite"/>
    </source>
</evidence>
<gene>
    <name evidence="12" type="primary">rbsK_2</name>
    <name evidence="9" type="synonym">rbsK</name>
    <name evidence="12" type="ORF">mvi_49010</name>
</gene>
<feature type="binding site" evidence="9">
    <location>
        <position position="298"/>
    </location>
    <ligand>
        <name>K(+)</name>
        <dbReference type="ChEBI" id="CHEBI:29103"/>
    </ligand>
</feature>
<comment type="similarity">
    <text evidence="9">Belongs to the carbohydrate kinase PfkB family. Ribokinase subfamily.</text>
</comment>
<dbReference type="GO" id="GO:0005737">
    <property type="term" value="C:cytoplasm"/>
    <property type="evidence" value="ECO:0007669"/>
    <property type="project" value="UniProtKB-SubCell"/>
</dbReference>
<keyword evidence="9" id="KW-0963">Cytoplasm</keyword>
<dbReference type="Proteomes" id="UP000663508">
    <property type="component" value="Chromosome"/>
</dbReference>
<dbReference type="Gene3D" id="3.40.1190.20">
    <property type="match status" value="1"/>
</dbReference>
<feature type="binding site" evidence="9">
    <location>
        <position position="154"/>
    </location>
    <ligand>
        <name>substrate</name>
    </ligand>
</feature>
<dbReference type="InterPro" id="IPR011611">
    <property type="entry name" value="PfkB_dom"/>
</dbReference>
<feature type="binding site" evidence="9">
    <location>
        <position position="290"/>
    </location>
    <ligand>
        <name>ATP</name>
        <dbReference type="ChEBI" id="CHEBI:30616"/>
    </ligand>
</feature>
<comment type="activity regulation">
    <text evidence="9">Activated by a monovalent cation that binds near, but not in, the active site. The most likely occupant of the site in vivo is potassium. Ion binding induces a conformational change that may alter substrate affinity.</text>
</comment>
<protein>
    <recommendedName>
        <fullName evidence="9">Ribokinase</fullName>
        <shortName evidence="9">RK</shortName>
        <ecNumber evidence="9">2.7.1.15</ecNumber>
    </recommendedName>
</protein>
<feature type="active site" description="Proton acceptor" evidence="9">
    <location>
        <position position="266"/>
    </location>
</feature>
<feature type="binding site" evidence="9">
    <location>
        <position position="262"/>
    </location>
    <ligand>
        <name>K(+)</name>
        <dbReference type="ChEBI" id="CHEBI:29103"/>
    </ligand>
</feature>
<dbReference type="HAMAP" id="MF_01987">
    <property type="entry name" value="Ribokinase"/>
    <property type="match status" value="1"/>
</dbReference>
<dbReference type="PRINTS" id="PR00990">
    <property type="entry name" value="RIBOKINASE"/>
</dbReference>
<comment type="function">
    <text evidence="9">Catalyzes the phosphorylation of ribose at O-5 in a reaction requiring ATP and magnesium. The resulting D-ribose-5-phosphate can then be used either for sythesis of nucleotides, histidine, and tryptophan, or as a component of the pentose phosphate pathway.</text>
</comment>
<evidence type="ECO:0000313" key="13">
    <source>
        <dbReference type="Proteomes" id="UP000663508"/>
    </source>
</evidence>
<comment type="subunit">
    <text evidence="9">Homodimer.</text>
</comment>
<dbReference type="AlphaFoldDB" id="A0A8H8WXJ2"/>
<evidence type="ECO:0000256" key="5">
    <source>
        <dbReference type="ARBA" id="ARBA00022840"/>
    </source>
</evidence>
<accession>A0A8H8WXJ2</accession>
<dbReference type="GO" id="GO:0046872">
    <property type="term" value="F:metal ion binding"/>
    <property type="evidence" value="ECO:0007669"/>
    <property type="project" value="UniProtKB-KW"/>
</dbReference>
<name>A0A8H8WXJ2_9HYPH</name>
<feature type="binding site" evidence="9">
    <location>
        <position position="198"/>
    </location>
    <ligand>
        <name>ATP</name>
        <dbReference type="ChEBI" id="CHEBI:30616"/>
    </ligand>
</feature>
<dbReference type="InterPro" id="IPR029056">
    <property type="entry name" value="Ribokinase-like"/>
</dbReference>